<gene>
    <name evidence="1" type="ORF">MLD38_005012</name>
</gene>
<evidence type="ECO:0000313" key="2">
    <source>
        <dbReference type="Proteomes" id="UP001057402"/>
    </source>
</evidence>
<dbReference type="Proteomes" id="UP001057402">
    <property type="component" value="Chromosome 2"/>
</dbReference>
<dbReference type="EMBL" id="CM042881">
    <property type="protein sequence ID" value="KAI4387162.1"/>
    <property type="molecule type" value="Genomic_DNA"/>
</dbReference>
<comment type="caution">
    <text evidence="1">The sequence shown here is derived from an EMBL/GenBank/DDBJ whole genome shotgun (WGS) entry which is preliminary data.</text>
</comment>
<keyword evidence="2" id="KW-1185">Reference proteome</keyword>
<name>A0ACB9S7F2_9MYRT</name>
<proteinExistence type="predicted"/>
<accession>A0ACB9S7F2</accession>
<protein>
    <submittedName>
        <fullName evidence="1">Uncharacterized protein</fullName>
    </submittedName>
</protein>
<reference evidence="2" key="1">
    <citation type="journal article" date="2023" name="Front. Plant Sci.">
        <title>Chromosomal-level genome assembly of Melastoma candidum provides insights into trichome evolution.</title>
        <authorList>
            <person name="Zhong Y."/>
            <person name="Wu W."/>
            <person name="Sun C."/>
            <person name="Zou P."/>
            <person name="Liu Y."/>
            <person name="Dai S."/>
            <person name="Zhou R."/>
        </authorList>
    </citation>
    <scope>NUCLEOTIDE SEQUENCE [LARGE SCALE GENOMIC DNA]</scope>
</reference>
<organism evidence="1 2">
    <name type="scientific">Melastoma candidum</name>
    <dbReference type="NCBI Taxonomy" id="119954"/>
    <lineage>
        <taxon>Eukaryota</taxon>
        <taxon>Viridiplantae</taxon>
        <taxon>Streptophyta</taxon>
        <taxon>Embryophyta</taxon>
        <taxon>Tracheophyta</taxon>
        <taxon>Spermatophyta</taxon>
        <taxon>Magnoliopsida</taxon>
        <taxon>eudicotyledons</taxon>
        <taxon>Gunneridae</taxon>
        <taxon>Pentapetalae</taxon>
        <taxon>rosids</taxon>
        <taxon>malvids</taxon>
        <taxon>Myrtales</taxon>
        <taxon>Melastomataceae</taxon>
        <taxon>Melastomatoideae</taxon>
        <taxon>Melastomateae</taxon>
        <taxon>Melastoma</taxon>
    </lineage>
</organism>
<evidence type="ECO:0000313" key="1">
    <source>
        <dbReference type="EMBL" id="KAI4387162.1"/>
    </source>
</evidence>
<sequence>MTTTENSDDIIRSHSSTFEILYAWDRKLFDEVKANESIRKEYNKKCDQLKRQFAKGCADPVIDKTRVVPKDLHSRVIVALHSVDSISKCIEKIGMKSYYHNSWSLYKGQLIRMWKSILECHHAQYITISLA</sequence>